<gene>
    <name evidence="1" type="ORF">DT99_29675</name>
</gene>
<accession>A0A071M556</accession>
<sequence>MLVTMEYYPVSMLRERIEQALPILHEIVATKVMIFMLDGMMVTDEQVHFRLRSIGALQGVIKPRQSAFRNASPLILHGHSVMARAAVKYNEAIAWVVVDEHVVSPEVVNSTLVSLRGRNRRDVNRICRFKLFQVLEKIRRVIEIPHHVFPGARCPGRDIVVARRRRCQRCLQFIAECDQTFPRYVQPYRIRICRDVAWTKQNIRGQTMILHKCQQRGPRVIATLELRAFGADHLEPRGVWFSAASTGIKVRVTQ</sequence>
<protein>
    <submittedName>
        <fullName evidence="1">Uncharacterized protein</fullName>
    </submittedName>
</protein>
<reference evidence="1" key="1">
    <citation type="submission" date="2014-04" db="EMBL/GenBank/DDBJ databases">
        <title>In planta biocontrol of soil-borne Fusarium wilt of banana through a plant endophytic bacterium, Burkholderia cenocepacia 869T2.</title>
        <authorList>
            <person name="Ho Y.-N."/>
            <person name="Chiang H.-M."/>
            <person name="Chao C.-P."/>
            <person name="Su C.-C."/>
            <person name="Hsu H.-F."/>
            <person name="Guo C.-T."/>
            <person name="Hsieh J.-L."/>
            <person name="Huang C.-C."/>
        </authorList>
    </citation>
    <scope>NUCLEOTIDE SEQUENCE [LARGE SCALE GENOMIC DNA]</scope>
    <source>
        <strain evidence="1">869T2</strain>
    </source>
</reference>
<dbReference type="EMBL" id="JJOA01000034">
    <property type="protein sequence ID" value="KEA55908.1"/>
    <property type="molecule type" value="Genomic_DNA"/>
</dbReference>
<comment type="caution">
    <text evidence="1">The sequence shown here is derived from an EMBL/GenBank/DDBJ whole genome shotgun (WGS) entry which is preliminary data.</text>
</comment>
<organism evidence="1">
    <name type="scientific">Burkholderia cenocepacia</name>
    <dbReference type="NCBI Taxonomy" id="95486"/>
    <lineage>
        <taxon>Bacteria</taxon>
        <taxon>Pseudomonadati</taxon>
        <taxon>Pseudomonadota</taxon>
        <taxon>Betaproteobacteria</taxon>
        <taxon>Burkholderiales</taxon>
        <taxon>Burkholderiaceae</taxon>
        <taxon>Burkholderia</taxon>
        <taxon>Burkholderia cepacia complex</taxon>
    </lineage>
</organism>
<name>A0A071M556_9BURK</name>
<dbReference type="AlphaFoldDB" id="A0A071M556"/>
<evidence type="ECO:0000313" key="1">
    <source>
        <dbReference type="EMBL" id="KEA55908.1"/>
    </source>
</evidence>
<proteinExistence type="predicted"/>